<feature type="compositionally biased region" description="Basic and acidic residues" evidence="12">
    <location>
        <begin position="257"/>
        <end position="266"/>
    </location>
</feature>
<dbReference type="InterPro" id="IPR009140">
    <property type="entry name" value="Wnt2"/>
</dbReference>
<organism evidence="14 15">
    <name type="scientific">Periophthalmus magnuspinnatus</name>
    <dbReference type="NCBI Taxonomy" id="409849"/>
    <lineage>
        <taxon>Eukaryota</taxon>
        <taxon>Metazoa</taxon>
        <taxon>Chordata</taxon>
        <taxon>Craniata</taxon>
        <taxon>Vertebrata</taxon>
        <taxon>Euteleostomi</taxon>
        <taxon>Actinopterygii</taxon>
        <taxon>Neopterygii</taxon>
        <taxon>Teleostei</taxon>
        <taxon>Neoteleostei</taxon>
        <taxon>Acanthomorphata</taxon>
        <taxon>Gobiaria</taxon>
        <taxon>Gobiiformes</taxon>
        <taxon>Gobioidei</taxon>
        <taxon>Gobiidae</taxon>
        <taxon>Oxudercinae</taxon>
        <taxon>Periophthalmus</taxon>
    </lineage>
</organism>
<sequence length="353" mass="39885">VNMNLCGLCLLLSVEVCWLTVKVDASWWFMGSLGSRLVCDHVPGLVNRQRQMCRQFPGVMKVIGAGVSDWIQECQHQFRTNRWNCNTTNDHNLFGRLLLRGSREVAFLYSISSAGVVHSVARACSQGSLDSCSCDPGKKGRSRDDRGVFDWGGCSDHVDHAVKFSQMFVDERERRQRDARAAMNLHNNRAGRKAVRRFLSLQCKCHGVSGSCTLRTCWLALSDFRRTGDHLMRKYRRAVHLSINQDSSAGSPTGQRRGQELRRPSKHDLVYLEESPDYCVRDTESGSLGTAGRVCNRTSRGVEGCDVMCCGRGYDTARVRLRSKCECKFHWCCSVLCQDCDHEEDMHFCKGHT</sequence>
<dbReference type="InterPro" id="IPR018161">
    <property type="entry name" value="Wnt_CS"/>
</dbReference>
<evidence type="ECO:0000256" key="7">
    <source>
        <dbReference type="ARBA" id="ARBA00022729"/>
    </source>
</evidence>
<dbReference type="PRINTS" id="PR01349">
    <property type="entry name" value="WNTPROTEIN"/>
</dbReference>
<dbReference type="GO" id="GO:0005125">
    <property type="term" value="F:cytokine activity"/>
    <property type="evidence" value="ECO:0007669"/>
    <property type="project" value="TreeGrafter"/>
</dbReference>
<keyword evidence="8" id="KW-1015">Disulfide bond</keyword>
<keyword evidence="7 13" id="KW-0732">Signal</keyword>
<proteinExistence type="inferred from homology"/>
<evidence type="ECO:0000313" key="15">
    <source>
        <dbReference type="Proteomes" id="UP000261520"/>
    </source>
</evidence>
<protein>
    <recommendedName>
        <fullName evidence="11">Protein Wnt</fullName>
    </recommendedName>
</protein>
<reference evidence="14" key="2">
    <citation type="submission" date="2025-09" db="UniProtKB">
        <authorList>
            <consortium name="Ensembl"/>
        </authorList>
    </citation>
    <scope>IDENTIFICATION</scope>
</reference>
<dbReference type="Pfam" id="PF00110">
    <property type="entry name" value="wnt"/>
    <property type="match status" value="1"/>
</dbReference>
<feature type="region of interest" description="Disordered" evidence="12">
    <location>
        <begin position="244"/>
        <end position="266"/>
    </location>
</feature>
<comment type="function">
    <text evidence="11">Ligand for members of the frizzled family of seven transmembrane receptors.</text>
</comment>
<keyword evidence="9" id="KW-0325">Glycoprotein</keyword>
<evidence type="ECO:0000256" key="2">
    <source>
        <dbReference type="ARBA" id="ARBA00005683"/>
    </source>
</evidence>
<dbReference type="PROSITE" id="PS00246">
    <property type="entry name" value="WNT1"/>
    <property type="match status" value="1"/>
</dbReference>
<evidence type="ECO:0000256" key="6">
    <source>
        <dbReference type="ARBA" id="ARBA00022687"/>
    </source>
</evidence>
<dbReference type="PANTHER" id="PTHR12027:SF86">
    <property type="entry name" value="PROTEIN WNT-2"/>
    <property type="match status" value="1"/>
</dbReference>
<keyword evidence="15" id="KW-1185">Reference proteome</keyword>
<dbReference type="Gene3D" id="3.30.2460.20">
    <property type="match status" value="1"/>
</dbReference>
<dbReference type="InterPro" id="IPR043158">
    <property type="entry name" value="Wnt_C"/>
</dbReference>
<keyword evidence="10" id="KW-0449">Lipoprotein</keyword>
<evidence type="ECO:0000256" key="3">
    <source>
        <dbReference type="ARBA" id="ARBA00022473"/>
    </source>
</evidence>
<name>A0A3B3Z895_9GOBI</name>
<keyword evidence="4" id="KW-0964">Secreted</keyword>
<accession>A0A3B3Z895</accession>
<evidence type="ECO:0000256" key="13">
    <source>
        <dbReference type="SAM" id="SignalP"/>
    </source>
</evidence>
<evidence type="ECO:0000256" key="5">
    <source>
        <dbReference type="ARBA" id="ARBA00022530"/>
    </source>
</evidence>
<evidence type="ECO:0000256" key="8">
    <source>
        <dbReference type="ARBA" id="ARBA00023157"/>
    </source>
</evidence>
<dbReference type="PANTHER" id="PTHR12027">
    <property type="entry name" value="WNT RELATED"/>
    <property type="match status" value="1"/>
</dbReference>
<dbReference type="Ensembl" id="ENSPMGT00000000804.1">
    <property type="protein sequence ID" value="ENSPMGP00000000764.1"/>
    <property type="gene ID" value="ENSPMGG00000000595.1"/>
</dbReference>
<dbReference type="GO" id="GO:0005615">
    <property type="term" value="C:extracellular space"/>
    <property type="evidence" value="ECO:0007669"/>
    <property type="project" value="TreeGrafter"/>
</dbReference>
<dbReference type="GO" id="GO:0060070">
    <property type="term" value="P:canonical Wnt signaling pathway"/>
    <property type="evidence" value="ECO:0007669"/>
    <property type="project" value="TreeGrafter"/>
</dbReference>
<evidence type="ECO:0000256" key="1">
    <source>
        <dbReference type="ARBA" id="ARBA00004498"/>
    </source>
</evidence>
<dbReference type="GO" id="GO:0048513">
    <property type="term" value="P:animal organ development"/>
    <property type="evidence" value="ECO:0007669"/>
    <property type="project" value="UniProtKB-ARBA"/>
</dbReference>
<dbReference type="Proteomes" id="UP000261520">
    <property type="component" value="Unplaced"/>
</dbReference>
<evidence type="ECO:0000256" key="11">
    <source>
        <dbReference type="RuleBase" id="RU003500"/>
    </source>
</evidence>
<keyword evidence="5" id="KW-0272">Extracellular matrix</keyword>
<comment type="subcellular location">
    <subcellularLocation>
        <location evidence="1 11">Secreted</location>
        <location evidence="1 11">Extracellular space</location>
        <location evidence="1 11">Extracellular matrix</location>
    </subcellularLocation>
</comment>
<evidence type="ECO:0000313" key="14">
    <source>
        <dbReference type="Ensembl" id="ENSPMGP00000000764.1"/>
    </source>
</evidence>
<comment type="similarity">
    <text evidence="2 11">Belongs to the Wnt family.</text>
</comment>
<dbReference type="GO" id="GO:0030182">
    <property type="term" value="P:neuron differentiation"/>
    <property type="evidence" value="ECO:0007669"/>
    <property type="project" value="TreeGrafter"/>
</dbReference>
<keyword evidence="3 11" id="KW-0217">Developmental protein</keyword>
<dbReference type="FunFam" id="3.30.2460.20:FF:000001">
    <property type="entry name" value="Wnt homolog"/>
    <property type="match status" value="1"/>
</dbReference>
<dbReference type="GO" id="GO:0045165">
    <property type="term" value="P:cell fate commitment"/>
    <property type="evidence" value="ECO:0007669"/>
    <property type="project" value="TreeGrafter"/>
</dbReference>
<reference evidence="14" key="1">
    <citation type="submission" date="2025-08" db="UniProtKB">
        <authorList>
            <consortium name="Ensembl"/>
        </authorList>
    </citation>
    <scope>IDENTIFICATION</scope>
</reference>
<evidence type="ECO:0000256" key="10">
    <source>
        <dbReference type="ARBA" id="ARBA00023288"/>
    </source>
</evidence>
<dbReference type="STRING" id="409849.ENSPMGP00000000764"/>
<feature type="compositionally biased region" description="Polar residues" evidence="12">
    <location>
        <begin position="244"/>
        <end position="256"/>
    </location>
</feature>
<dbReference type="InterPro" id="IPR005817">
    <property type="entry name" value="Wnt"/>
</dbReference>
<evidence type="ECO:0000256" key="12">
    <source>
        <dbReference type="SAM" id="MobiDB-lite"/>
    </source>
</evidence>
<evidence type="ECO:0000256" key="4">
    <source>
        <dbReference type="ARBA" id="ARBA00022525"/>
    </source>
</evidence>
<keyword evidence="6 11" id="KW-0879">Wnt signaling pathway</keyword>
<feature type="chain" id="PRO_5017453563" description="Protein Wnt" evidence="13">
    <location>
        <begin position="26"/>
        <end position="353"/>
    </location>
</feature>
<dbReference type="GO" id="GO:0005109">
    <property type="term" value="F:frizzled binding"/>
    <property type="evidence" value="ECO:0007669"/>
    <property type="project" value="TreeGrafter"/>
</dbReference>
<feature type="signal peptide" evidence="13">
    <location>
        <begin position="1"/>
        <end position="25"/>
    </location>
</feature>
<dbReference type="PRINTS" id="PR01842">
    <property type="entry name" value="WNT2PROTEIN"/>
</dbReference>
<evidence type="ECO:0000256" key="9">
    <source>
        <dbReference type="ARBA" id="ARBA00023180"/>
    </source>
</evidence>
<dbReference type="SMART" id="SM00097">
    <property type="entry name" value="WNT1"/>
    <property type="match status" value="1"/>
</dbReference>
<dbReference type="AlphaFoldDB" id="A0A3B3Z895"/>